<dbReference type="PANTHER" id="PTHR30346:SF30">
    <property type="entry name" value="SMALL NEUTRAL PROTEASE REGULATORY PROTEIN"/>
    <property type="match status" value="1"/>
</dbReference>
<accession>A0A8J7G9Q8</accession>
<sequence>MRLGFHHLEVLVTVADAGSIRKAAQVLQVAQPAVTTQLHRIETTLGVRLFDRNRDGVTPTELGRYAVTRARELLAGIEELATTLSSLAREELPNLALRVGGVAGPFVLDLVNVLHELIPGRETATVMEPMVGTLLDQVASGDLDLVVVHEFPGFEVRAPEHVDLVTIIAAEPVFAMVADSHPAAVKPAIGLADLAGDDWVMMTPDDTGLYARLRIICEAAGFTPRFRHAANDSSAAVAIVADAQAVSGMYATGRQLPGIMVRPLAGTPHTRRIMLAWRQDSEIADLGGDIVQRLMERYFQLADDRPHYAAWLAEHGREAILKPPPGPR</sequence>
<dbReference type="Gene3D" id="1.10.10.10">
    <property type="entry name" value="Winged helix-like DNA-binding domain superfamily/Winged helix DNA-binding domain"/>
    <property type="match status" value="1"/>
</dbReference>
<evidence type="ECO:0000259" key="5">
    <source>
        <dbReference type="PROSITE" id="PS50931"/>
    </source>
</evidence>
<dbReference type="PANTHER" id="PTHR30346">
    <property type="entry name" value="TRANSCRIPTIONAL DUAL REGULATOR HCAR-RELATED"/>
    <property type="match status" value="1"/>
</dbReference>
<dbReference type="FunFam" id="1.10.10.10:FF:000001">
    <property type="entry name" value="LysR family transcriptional regulator"/>
    <property type="match status" value="1"/>
</dbReference>
<evidence type="ECO:0000313" key="7">
    <source>
        <dbReference type="Proteomes" id="UP000622552"/>
    </source>
</evidence>
<dbReference type="Proteomes" id="UP000622552">
    <property type="component" value="Unassembled WGS sequence"/>
</dbReference>
<dbReference type="Pfam" id="PF00126">
    <property type="entry name" value="HTH_1"/>
    <property type="match status" value="1"/>
</dbReference>
<dbReference type="GO" id="GO:0003677">
    <property type="term" value="F:DNA binding"/>
    <property type="evidence" value="ECO:0007669"/>
    <property type="project" value="UniProtKB-KW"/>
</dbReference>
<dbReference type="EMBL" id="JADOUF010000001">
    <property type="protein sequence ID" value="MBG6134289.1"/>
    <property type="molecule type" value="Genomic_DNA"/>
</dbReference>
<dbReference type="InterPro" id="IPR000847">
    <property type="entry name" value="LysR_HTH_N"/>
</dbReference>
<comment type="caution">
    <text evidence="6">The sequence shown here is derived from an EMBL/GenBank/DDBJ whole genome shotgun (WGS) entry which is preliminary data.</text>
</comment>
<dbReference type="Gene3D" id="3.40.190.10">
    <property type="entry name" value="Periplasmic binding protein-like II"/>
    <property type="match status" value="2"/>
</dbReference>
<keyword evidence="4" id="KW-0804">Transcription</keyword>
<dbReference type="Pfam" id="PF03466">
    <property type="entry name" value="LysR_substrate"/>
    <property type="match status" value="1"/>
</dbReference>
<name>A0A8J7G9Q8_9ACTN</name>
<reference evidence="6" key="1">
    <citation type="submission" date="2020-11" db="EMBL/GenBank/DDBJ databases">
        <title>Sequencing the genomes of 1000 actinobacteria strains.</title>
        <authorList>
            <person name="Klenk H.-P."/>
        </authorList>
    </citation>
    <scope>NUCLEOTIDE SEQUENCE</scope>
    <source>
        <strain evidence="6">DSM 45356</strain>
    </source>
</reference>
<organism evidence="6 7">
    <name type="scientific">Longispora fulva</name>
    <dbReference type="NCBI Taxonomy" id="619741"/>
    <lineage>
        <taxon>Bacteria</taxon>
        <taxon>Bacillati</taxon>
        <taxon>Actinomycetota</taxon>
        <taxon>Actinomycetes</taxon>
        <taxon>Micromonosporales</taxon>
        <taxon>Micromonosporaceae</taxon>
        <taxon>Longispora</taxon>
    </lineage>
</organism>
<dbReference type="SUPFAM" id="SSF46785">
    <property type="entry name" value="Winged helix' DNA-binding domain"/>
    <property type="match status" value="1"/>
</dbReference>
<keyword evidence="7" id="KW-1185">Reference proteome</keyword>
<proteinExistence type="inferred from homology"/>
<dbReference type="PRINTS" id="PR00039">
    <property type="entry name" value="HTHLYSR"/>
</dbReference>
<dbReference type="PROSITE" id="PS50931">
    <property type="entry name" value="HTH_LYSR"/>
    <property type="match status" value="1"/>
</dbReference>
<evidence type="ECO:0000256" key="1">
    <source>
        <dbReference type="ARBA" id="ARBA00009437"/>
    </source>
</evidence>
<protein>
    <submittedName>
        <fullName evidence="6">DNA-binding transcriptional LysR family regulator</fullName>
    </submittedName>
</protein>
<evidence type="ECO:0000256" key="4">
    <source>
        <dbReference type="ARBA" id="ARBA00023163"/>
    </source>
</evidence>
<dbReference type="AlphaFoldDB" id="A0A8J7G9Q8"/>
<dbReference type="InterPro" id="IPR036388">
    <property type="entry name" value="WH-like_DNA-bd_sf"/>
</dbReference>
<dbReference type="GO" id="GO:0032993">
    <property type="term" value="C:protein-DNA complex"/>
    <property type="evidence" value="ECO:0007669"/>
    <property type="project" value="TreeGrafter"/>
</dbReference>
<evidence type="ECO:0000256" key="2">
    <source>
        <dbReference type="ARBA" id="ARBA00023015"/>
    </source>
</evidence>
<dbReference type="InterPro" id="IPR036390">
    <property type="entry name" value="WH_DNA-bd_sf"/>
</dbReference>
<dbReference type="GO" id="GO:0003700">
    <property type="term" value="F:DNA-binding transcription factor activity"/>
    <property type="evidence" value="ECO:0007669"/>
    <property type="project" value="InterPro"/>
</dbReference>
<dbReference type="SUPFAM" id="SSF53850">
    <property type="entry name" value="Periplasmic binding protein-like II"/>
    <property type="match status" value="1"/>
</dbReference>
<dbReference type="InterPro" id="IPR005119">
    <property type="entry name" value="LysR_subst-bd"/>
</dbReference>
<dbReference type="RefSeq" id="WP_197001545.1">
    <property type="nucleotide sequence ID" value="NZ_BONS01000033.1"/>
</dbReference>
<evidence type="ECO:0000313" key="6">
    <source>
        <dbReference type="EMBL" id="MBG6134289.1"/>
    </source>
</evidence>
<gene>
    <name evidence="6" type="ORF">IW245_000483</name>
</gene>
<feature type="domain" description="HTH lysR-type" evidence="5">
    <location>
        <begin position="1"/>
        <end position="60"/>
    </location>
</feature>
<keyword evidence="2" id="KW-0805">Transcription regulation</keyword>
<keyword evidence="3 6" id="KW-0238">DNA-binding</keyword>
<comment type="similarity">
    <text evidence="1">Belongs to the LysR transcriptional regulatory family.</text>
</comment>
<evidence type="ECO:0000256" key="3">
    <source>
        <dbReference type="ARBA" id="ARBA00023125"/>
    </source>
</evidence>